<dbReference type="AlphaFoldDB" id="A0A2K4ZPU1"/>
<evidence type="ECO:0008006" key="3">
    <source>
        <dbReference type="Google" id="ProtNLM"/>
    </source>
</evidence>
<organism evidence="1 2">
    <name type="scientific">Acetatifactor muris</name>
    <dbReference type="NCBI Taxonomy" id="879566"/>
    <lineage>
        <taxon>Bacteria</taxon>
        <taxon>Bacillati</taxon>
        <taxon>Bacillota</taxon>
        <taxon>Clostridia</taxon>
        <taxon>Lachnospirales</taxon>
        <taxon>Lachnospiraceae</taxon>
        <taxon>Acetatifactor</taxon>
    </lineage>
</organism>
<evidence type="ECO:0000313" key="2">
    <source>
        <dbReference type="Proteomes" id="UP000236311"/>
    </source>
</evidence>
<protein>
    <recommendedName>
        <fullName evidence="3">YCII-related domain protein</fullName>
    </recommendedName>
</protein>
<sequence>MKIFGYRDNCGNGTDYGITCGIIIADSEEEAKKIMDFSADDTEEIFEIPFEKGYKFIGSYSE</sequence>
<keyword evidence="2" id="KW-1185">Reference proteome</keyword>
<dbReference type="RefSeq" id="WP_146040203.1">
    <property type="nucleotide sequence ID" value="NZ_JANJZD010000057.1"/>
</dbReference>
<reference evidence="1 2" key="1">
    <citation type="submission" date="2018-01" db="EMBL/GenBank/DDBJ databases">
        <authorList>
            <person name="Gaut B.S."/>
            <person name="Morton B.R."/>
            <person name="Clegg M.T."/>
            <person name="Duvall M.R."/>
        </authorList>
    </citation>
    <scope>NUCLEOTIDE SEQUENCE [LARGE SCALE GENOMIC DNA]</scope>
    <source>
        <strain evidence="1">GP69</strain>
    </source>
</reference>
<dbReference type="Proteomes" id="UP000236311">
    <property type="component" value="Unassembled WGS sequence"/>
</dbReference>
<accession>A0A2K4ZPU1</accession>
<dbReference type="EMBL" id="OFSM01000052">
    <property type="protein sequence ID" value="SOY32490.1"/>
    <property type="molecule type" value="Genomic_DNA"/>
</dbReference>
<name>A0A2K4ZPU1_9FIRM</name>
<proteinExistence type="predicted"/>
<evidence type="ECO:0000313" key="1">
    <source>
        <dbReference type="EMBL" id="SOY32490.1"/>
    </source>
</evidence>
<gene>
    <name evidence="1" type="ORF">AMURIS_05255</name>
</gene>